<dbReference type="SUPFAM" id="SSF48371">
    <property type="entry name" value="ARM repeat"/>
    <property type="match status" value="1"/>
</dbReference>
<feature type="compositionally biased region" description="Low complexity" evidence="8">
    <location>
        <begin position="697"/>
        <end position="711"/>
    </location>
</feature>
<dbReference type="GO" id="GO:0035825">
    <property type="term" value="P:homologous recombination"/>
    <property type="evidence" value="ECO:0007669"/>
    <property type="project" value="EnsemblPlants"/>
</dbReference>
<evidence type="ECO:0000256" key="8">
    <source>
        <dbReference type="SAM" id="MobiDB-lite"/>
    </source>
</evidence>
<feature type="compositionally biased region" description="Basic and acidic residues" evidence="8">
    <location>
        <begin position="444"/>
        <end position="453"/>
    </location>
</feature>
<organism evidence="9 10">
    <name type="scientific">Arabis alpina</name>
    <name type="common">Alpine rock-cress</name>
    <dbReference type="NCBI Taxonomy" id="50452"/>
    <lineage>
        <taxon>Eukaryota</taxon>
        <taxon>Viridiplantae</taxon>
        <taxon>Streptophyta</taxon>
        <taxon>Embryophyta</taxon>
        <taxon>Tracheophyta</taxon>
        <taxon>Spermatophyta</taxon>
        <taxon>Magnoliopsida</taxon>
        <taxon>eudicotyledons</taxon>
        <taxon>Gunneridae</taxon>
        <taxon>Pentapetalae</taxon>
        <taxon>rosids</taxon>
        <taxon>malvids</taxon>
        <taxon>Brassicales</taxon>
        <taxon>Brassicaceae</taxon>
        <taxon>Arabideae</taxon>
        <taxon>Arabis</taxon>
    </lineage>
</organism>
<evidence type="ECO:0000313" key="9">
    <source>
        <dbReference type="EMBL" id="KFK43833.1"/>
    </source>
</evidence>
<feature type="compositionally biased region" description="Basic and acidic residues" evidence="8">
    <location>
        <begin position="932"/>
        <end position="942"/>
    </location>
</feature>
<dbReference type="EMBL" id="CM002869">
    <property type="protein sequence ID" value="KFK43833.1"/>
    <property type="molecule type" value="Genomic_DNA"/>
</dbReference>
<feature type="compositionally biased region" description="Basic and acidic residues" evidence="8">
    <location>
        <begin position="510"/>
        <end position="526"/>
    </location>
</feature>
<feature type="region of interest" description="Disordered" evidence="8">
    <location>
        <begin position="296"/>
        <end position="608"/>
    </location>
</feature>
<keyword evidence="3" id="KW-0227">DNA damage</keyword>
<feature type="compositionally biased region" description="Basic and acidic residues" evidence="8">
    <location>
        <begin position="741"/>
        <end position="820"/>
    </location>
</feature>
<dbReference type="OrthoDB" id="200660at2759"/>
<evidence type="ECO:0008006" key="11">
    <source>
        <dbReference type="Google" id="ProtNLM"/>
    </source>
</evidence>
<dbReference type="GO" id="GO:0000785">
    <property type="term" value="C:chromatin"/>
    <property type="evidence" value="ECO:0007669"/>
    <property type="project" value="TreeGrafter"/>
</dbReference>
<comment type="subcellular location">
    <subcellularLocation>
        <location evidence="1">Nucleus</location>
    </subcellularLocation>
</comment>
<dbReference type="CDD" id="cd20404">
    <property type="entry name" value="Tudor_Agenet_AtEML-like"/>
    <property type="match status" value="1"/>
</dbReference>
<protein>
    <recommendedName>
        <fullName evidence="11">Tudor domain-containing protein</fullName>
    </recommendedName>
</protein>
<dbReference type="GO" id="GO:0005874">
    <property type="term" value="C:microtubule"/>
    <property type="evidence" value="ECO:0007669"/>
    <property type="project" value="EnsemblPlants"/>
</dbReference>
<feature type="compositionally biased region" description="Basic and acidic residues" evidence="8">
    <location>
        <begin position="951"/>
        <end position="1017"/>
    </location>
</feature>
<dbReference type="PANTHER" id="PTHR12663:SF69">
    <property type="entry name" value="SISTER CHROMATID COHESION PROTEIN PDS5 HOMOLOG E"/>
    <property type="match status" value="1"/>
</dbReference>
<evidence type="ECO:0000256" key="3">
    <source>
        <dbReference type="ARBA" id="ARBA00022763"/>
    </source>
</evidence>
<evidence type="ECO:0000256" key="6">
    <source>
        <dbReference type="ARBA" id="ARBA00023242"/>
    </source>
</evidence>
<accession>A0A087HNY1</accession>
<evidence type="ECO:0000256" key="1">
    <source>
        <dbReference type="ARBA" id="ARBA00004123"/>
    </source>
</evidence>
<dbReference type="Gramene" id="KFK43833">
    <property type="protein sequence ID" value="KFK43833"/>
    <property type="gene ID" value="AALP_AA1G179500"/>
</dbReference>
<evidence type="ECO:0000256" key="2">
    <source>
        <dbReference type="ARBA" id="ARBA00022618"/>
    </source>
</evidence>
<feature type="compositionally biased region" description="Basic and acidic residues" evidence="8">
    <location>
        <begin position="595"/>
        <end position="608"/>
    </location>
</feature>
<feature type="compositionally biased region" description="Basic residues" evidence="8">
    <location>
        <begin position="412"/>
        <end position="422"/>
    </location>
</feature>
<dbReference type="Pfam" id="PF20168">
    <property type="entry name" value="PDS5"/>
    <property type="match status" value="1"/>
</dbReference>
<sequence length="1046" mass="115989">MELSKSLIEAGNKLLRPHSSTGEILSLLDELEYLLSKVEQDPTESVQKALIPSSKALVSAHLLRNPDSDVRVFVVSCLTEIMRITAPDAPYADDQMKEIFQVTIEAFAKLADASSRSYSKAEAVLDTVSRVRSSLLMLDLECDDLILDMFQLFLQIIRPDHPHLVLLAMETIMTTVIDESEQVSTDLLHLLLASVKKDTQDVTPMASKLVENVLRKCTSKLQPCLMEALKSTGISLDMYSPLVLSIFQTESTTTQAHNAFNAKENEADEKKSEEQVVLSDSLEVLYLDNLGFGLSRKGNRSKRTARGGTRRANGDDEAINGNDLKQLVKQGEPESTDAETESVSTRKRGRKPNSLLNPEEGYSFKTSSRKKMQEKEPGDLSLGKLAAKKVSLPANVGQTNQSVVSSLPSSSRAKKGSRKRSRNTMEETVAKKDSPDEEDFMESDLEKSEDGIKTAKSSKKARTQNGEAKTSAKKPLAETKMVKTSEKKLVHSDAKKKNSEGASKSTKMVKASEKKLAHSDVKKKISEGASKGTKMIKNNEKKFHSDAKKKNSKGASKGTPTPQSSKNKKKKSRATTPSTKESEETPKSHPKRKRTVGEEVESNKNELGEELVGKRVNVWWPLDKNFYEGVVQSYCTREKTHKVSYPDGDVEDLSLKKERWVIIEDNSSAIEDKEIDLPDSTPLVDLIRRRKAKKSKSVSMNVELSSSLEVRSSVKKKDPVTNSSKQAKRSKGGLKAVSNEPEGREAKNLESSKELNAEVGRTRGRTEKRQKVTRAMHQESEKDCDEKEEHETKGEDRLKESNAELECKRDHQDLPEDLHAATKTGGEELQSTKEPNAEAEINGEERMSVKDSNVEPKTDGEEWKAAKDSVAESNKVGEEPTAEPINEESKVVKELTDGEECKSVKETNTEPKSDEDEQKSLKEANAEPGADVEERKSVKEPNADAETEAQESAKEPNAEHETEVQEQESAKEPTAEHETEAQEQESAKEPTADAKWTEKEDMSEEKTSTPETGKVEKEAEEDDQRVVKELEEESDKAEVGTILGSG</sequence>
<feature type="region of interest" description="Disordered" evidence="8">
    <location>
        <begin position="690"/>
        <end position="1046"/>
    </location>
</feature>
<feature type="compositionally biased region" description="Basic and acidic residues" evidence="8">
    <location>
        <begin position="423"/>
        <end position="434"/>
    </location>
</feature>
<feature type="compositionally biased region" description="Low complexity" evidence="8">
    <location>
        <begin position="402"/>
        <end position="411"/>
    </location>
</feature>
<keyword evidence="6" id="KW-0539">Nucleus</keyword>
<dbReference type="SUPFAM" id="SSF63748">
    <property type="entry name" value="Tudor/PWWP/MBT"/>
    <property type="match status" value="1"/>
</dbReference>
<dbReference type="PANTHER" id="PTHR12663">
    <property type="entry name" value="ANDROGEN INDUCED INHIBITOR OF PROLIFERATION AS3 / PDS5-RELATED"/>
    <property type="match status" value="1"/>
</dbReference>
<dbReference type="GO" id="GO:0009556">
    <property type="term" value="P:microsporogenesis"/>
    <property type="evidence" value="ECO:0007669"/>
    <property type="project" value="EnsemblPlants"/>
</dbReference>
<evidence type="ECO:0000256" key="7">
    <source>
        <dbReference type="ARBA" id="ARBA00023306"/>
    </source>
</evidence>
<evidence type="ECO:0000313" key="10">
    <source>
        <dbReference type="Proteomes" id="UP000029120"/>
    </source>
</evidence>
<dbReference type="InterPro" id="IPR016024">
    <property type="entry name" value="ARM-type_fold"/>
</dbReference>
<feature type="compositionally biased region" description="Basic and acidic residues" evidence="8">
    <location>
        <begin position="843"/>
        <end position="878"/>
    </location>
</feature>
<dbReference type="AlphaFoldDB" id="A0A087HNY1"/>
<keyword evidence="4" id="KW-0498">Mitosis</keyword>
<reference evidence="10" key="1">
    <citation type="journal article" date="2015" name="Nat. Plants">
        <title>Genome expansion of Arabis alpina linked with retrotransposition and reduced symmetric DNA methylation.</title>
        <authorList>
            <person name="Willing E.M."/>
            <person name="Rawat V."/>
            <person name="Mandakova T."/>
            <person name="Maumus F."/>
            <person name="James G.V."/>
            <person name="Nordstroem K.J."/>
            <person name="Becker C."/>
            <person name="Warthmann N."/>
            <person name="Chica C."/>
            <person name="Szarzynska B."/>
            <person name="Zytnicki M."/>
            <person name="Albani M.C."/>
            <person name="Kiefer C."/>
            <person name="Bergonzi S."/>
            <person name="Castaings L."/>
            <person name="Mateos J.L."/>
            <person name="Berns M.C."/>
            <person name="Bujdoso N."/>
            <person name="Piofczyk T."/>
            <person name="de Lorenzo L."/>
            <person name="Barrero-Sicilia C."/>
            <person name="Mateos I."/>
            <person name="Piednoel M."/>
            <person name="Hagmann J."/>
            <person name="Chen-Min-Tao R."/>
            <person name="Iglesias-Fernandez R."/>
            <person name="Schuster S.C."/>
            <person name="Alonso-Blanco C."/>
            <person name="Roudier F."/>
            <person name="Carbonero P."/>
            <person name="Paz-Ares J."/>
            <person name="Davis S.J."/>
            <person name="Pecinka A."/>
            <person name="Quesneville H."/>
            <person name="Colot V."/>
            <person name="Lysak M.A."/>
            <person name="Weigel D."/>
            <person name="Coupland G."/>
            <person name="Schneeberger K."/>
        </authorList>
    </citation>
    <scope>NUCLEOTIDE SEQUENCE [LARGE SCALE GENOMIC DNA]</scope>
    <source>
        <strain evidence="10">cv. Pajares</strain>
    </source>
</reference>
<dbReference type="GO" id="GO:0007064">
    <property type="term" value="P:mitotic sister chromatid cohesion"/>
    <property type="evidence" value="ECO:0007669"/>
    <property type="project" value="EnsemblPlants"/>
</dbReference>
<name>A0A087HNY1_ARAAL</name>
<keyword evidence="5" id="KW-0234">DNA repair</keyword>
<dbReference type="InterPro" id="IPR039776">
    <property type="entry name" value="Pds5"/>
</dbReference>
<dbReference type="GO" id="GO:0006281">
    <property type="term" value="P:DNA repair"/>
    <property type="evidence" value="ECO:0007669"/>
    <property type="project" value="UniProtKB-KW"/>
</dbReference>
<feature type="compositionally biased region" description="Basic and acidic residues" evidence="8">
    <location>
        <begin position="887"/>
        <end position="925"/>
    </location>
</feature>
<keyword evidence="7" id="KW-0131">Cell cycle</keyword>
<keyword evidence="10" id="KW-1185">Reference proteome</keyword>
<dbReference type="Proteomes" id="UP000029120">
    <property type="component" value="Chromosome 1"/>
</dbReference>
<feature type="compositionally biased region" description="Basic and acidic residues" evidence="8">
    <location>
        <begin position="537"/>
        <end position="549"/>
    </location>
</feature>
<keyword evidence="2" id="KW-0132">Cell division</keyword>
<feature type="compositionally biased region" description="Basic and acidic residues" evidence="8">
    <location>
        <begin position="475"/>
        <end position="499"/>
    </location>
</feature>
<dbReference type="GO" id="GO:0005634">
    <property type="term" value="C:nucleus"/>
    <property type="evidence" value="ECO:0007669"/>
    <property type="project" value="UniProtKB-SubCell"/>
</dbReference>
<evidence type="ECO:0000256" key="4">
    <source>
        <dbReference type="ARBA" id="ARBA00022776"/>
    </source>
</evidence>
<feature type="compositionally biased region" description="Basic residues" evidence="8">
    <location>
        <begin position="297"/>
        <end position="309"/>
    </location>
</feature>
<evidence type="ECO:0000256" key="5">
    <source>
        <dbReference type="ARBA" id="ARBA00023204"/>
    </source>
</evidence>
<dbReference type="Gene3D" id="2.30.30.140">
    <property type="match status" value="1"/>
</dbReference>
<gene>
    <name evidence="9" type="ordered locus">AALP_Aa1g179500</name>
</gene>
<dbReference type="eggNOG" id="KOG1525">
    <property type="taxonomic scope" value="Eukaryota"/>
</dbReference>
<proteinExistence type="predicted"/>
<dbReference type="GO" id="GO:0051301">
    <property type="term" value="P:cell division"/>
    <property type="evidence" value="ECO:0007669"/>
    <property type="project" value="UniProtKB-KW"/>
</dbReference>